<proteinExistence type="predicted"/>
<name>A0ACC3B3K4_9EURO</name>
<dbReference type="EMBL" id="JAOPJF010000028">
    <property type="protein sequence ID" value="KAK1144826.1"/>
    <property type="molecule type" value="Genomic_DNA"/>
</dbReference>
<evidence type="ECO:0000313" key="1">
    <source>
        <dbReference type="EMBL" id="KAK1144826.1"/>
    </source>
</evidence>
<comment type="caution">
    <text evidence="1">The sequence shown here is derived from an EMBL/GenBank/DDBJ whole genome shotgun (WGS) entry which is preliminary data.</text>
</comment>
<reference evidence="1 2" key="1">
    <citation type="journal article" date="2023" name="ACS Omega">
        <title>Identification of the Neoaspergillic Acid Biosynthesis Gene Cluster by Establishing an In Vitro CRISPR-Ribonucleoprotein Genetic System in Aspergillus melleus.</title>
        <authorList>
            <person name="Yuan B."/>
            <person name="Grau M.F."/>
            <person name="Murata R.M."/>
            <person name="Torok T."/>
            <person name="Venkateswaran K."/>
            <person name="Stajich J.E."/>
            <person name="Wang C.C.C."/>
        </authorList>
    </citation>
    <scope>NUCLEOTIDE SEQUENCE [LARGE SCALE GENOMIC DNA]</scope>
    <source>
        <strain evidence="1 2">IMV 1140</strain>
    </source>
</reference>
<organism evidence="1 2">
    <name type="scientific">Aspergillus melleus</name>
    <dbReference type="NCBI Taxonomy" id="138277"/>
    <lineage>
        <taxon>Eukaryota</taxon>
        <taxon>Fungi</taxon>
        <taxon>Dikarya</taxon>
        <taxon>Ascomycota</taxon>
        <taxon>Pezizomycotina</taxon>
        <taxon>Eurotiomycetes</taxon>
        <taxon>Eurotiomycetidae</taxon>
        <taxon>Eurotiales</taxon>
        <taxon>Aspergillaceae</taxon>
        <taxon>Aspergillus</taxon>
        <taxon>Aspergillus subgen. Circumdati</taxon>
    </lineage>
</organism>
<evidence type="ECO:0000313" key="2">
    <source>
        <dbReference type="Proteomes" id="UP001177260"/>
    </source>
</evidence>
<dbReference type="Proteomes" id="UP001177260">
    <property type="component" value="Unassembled WGS sequence"/>
</dbReference>
<keyword evidence="2" id="KW-1185">Reference proteome</keyword>
<accession>A0ACC3B3K4</accession>
<sequence>MPASDDIELKLSVERDPRPDTSATMQDLRSSDGKWGARSGLSIKSPLDRFRILLAVIAGSNALFYTRSKLNGGLIVEGGCLQFVLVHVHTSVSPENIKFSHLSNKDGAYINITNPSSCASTPLALEVPYGYFGLAQMNGDDLCNTMHPEHGRWLVSTGYIDAEDASNSETTVLLCNPSAETVQAEATFHTSSLQIDRSNPPTVHESTATHATFFLDHPEADSEEQGDMHGIVKPGRRVSPEYYADELFQVMVSETPPVNYVGEENVHRLLAAVQTGFGIRQAQHTNYHFRRTLPEEKRPALNGTMWNPSRLRIVQDAGSTYILQGLIAWVFICAIANKFAERLDQKTERTSDEEGAKKLLEEVD</sequence>
<gene>
    <name evidence="1" type="ORF">N8T08_004839</name>
</gene>
<protein>
    <submittedName>
        <fullName evidence="1">Uncharacterized protein</fullName>
    </submittedName>
</protein>